<keyword evidence="2" id="KW-1185">Reference proteome</keyword>
<reference evidence="1" key="1">
    <citation type="submission" date="2021-06" db="EMBL/GenBank/DDBJ databases">
        <authorList>
            <person name="Kallberg Y."/>
            <person name="Tangrot J."/>
            <person name="Rosling A."/>
        </authorList>
    </citation>
    <scope>NUCLEOTIDE SEQUENCE</scope>
    <source>
        <strain evidence="1">IA702</strain>
    </source>
</reference>
<dbReference type="AlphaFoldDB" id="A0A9N8WS39"/>
<accession>A0A9N8WS39</accession>
<evidence type="ECO:0000313" key="2">
    <source>
        <dbReference type="Proteomes" id="UP000789572"/>
    </source>
</evidence>
<comment type="caution">
    <text evidence="1">The sequence shown here is derived from an EMBL/GenBank/DDBJ whole genome shotgun (WGS) entry which is preliminary data.</text>
</comment>
<dbReference type="Proteomes" id="UP000789572">
    <property type="component" value="Unassembled WGS sequence"/>
</dbReference>
<name>A0A9N8WS39_9GLOM</name>
<gene>
    <name evidence="1" type="ORF">POCULU_LOCUS2171</name>
</gene>
<sequence length="80" mass="9148">MTSLYSTVDEVMGKTPTDFGSLEQEKSIVYNCWYLMDMDIDIQVLARHFDLILNSQPNALRDDLLEIGAGGVCEKAYLWR</sequence>
<protein>
    <submittedName>
        <fullName evidence="1">1361_t:CDS:1</fullName>
    </submittedName>
</protein>
<organism evidence="1 2">
    <name type="scientific">Paraglomus occultum</name>
    <dbReference type="NCBI Taxonomy" id="144539"/>
    <lineage>
        <taxon>Eukaryota</taxon>
        <taxon>Fungi</taxon>
        <taxon>Fungi incertae sedis</taxon>
        <taxon>Mucoromycota</taxon>
        <taxon>Glomeromycotina</taxon>
        <taxon>Glomeromycetes</taxon>
        <taxon>Paraglomerales</taxon>
        <taxon>Paraglomeraceae</taxon>
        <taxon>Paraglomus</taxon>
    </lineage>
</organism>
<proteinExistence type="predicted"/>
<evidence type="ECO:0000313" key="1">
    <source>
        <dbReference type="EMBL" id="CAG8492921.1"/>
    </source>
</evidence>
<dbReference type="EMBL" id="CAJVPJ010000191">
    <property type="protein sequence ID" value="CAG8492921.1"/>
    <property type="molecule type" value="Genomic_DNA"/>
</dbReference>